<evidence type="ECO:0000313" key="2">
    <source>
        <dbReference type="EMBL" id="TRY13941.1"/>
    </source>
</evidence>
<feature type="transmembrane region" description="Helical" evidence="1">
    <location>
        <begin position="7"/>
        <end position="26"/>
    </location>
</feature>
<keyword evidence="1" id="KW-0472">Membrane</keyword>
<organism evidence="2 3">
    <name type="scientific">Shewanella hanedai</name>
    <name type="common">Alteromonas hanedai</name>
    <dbReference type="NCBI Taxonomy" id="25"/>
    <lineage>
        <taxon>Bacteria</taxon>
        <taxon>Pseudomonadati</taxon>
        <taxon>Pseudomonadota</taxon>
        <taxon>Gammaproteobacteria</taxon>
        <taxon>Alteromonadales</taxon>
        <taxon>Shewanellaceae</taxon>
        <taxon>Shewanella</taxon>
    </lineage>
</organism>
<dbReference type="OrthoDB" id="6265307at2"/>
<protein>
    <submittedName>
        <fullName evidence="2">DUF4402 domain-containing protein</fullName>
    </submittedName>
</protein>
<dbReference type="Proteomes" id="UP000318126">
    <property type="component" value="Unassembled WGS sequence"/>
</dbReference>
<evidence type="ECO:0000313" key="3">
    <source>
        <dbReference type="Proteomes" id="UP000318126"/>
    </source>
</evidence>
<keyword evidence="1" id="KW-0812">Transmembrane</keyword>
<gene>
    <name evidence="2" type="ORF">FN961_12475</name>
</gene>
<sequence>MCSSIRCGVLMVNVFIFVSVVGQVGFNLVNPMQVTQIRGIQFGDILNQANVSCRLTSLSREGTGCISSPSAVGEFHVVSSGDANVQIRVYSSISADVDFYPLLVNQSNQQNYQLTSSGLAFSVGGDLNIKRALTEGGHNITYTVEVNYL</sequence>
<comment type="caution">
    <text evidence="2">The sequence shown here is derived from an EMBL/GenBank/DDBJ whole genome shotgun (WGS) entry which is preliminary data.</text>
</comment>
<dbReference type="Pfam" id="PF14352">
    <property type="entry name" value="DUF4402"/>
    <property type="match status" value="1"/>
</dbReference>
<proteinExistence type="predicted"/>
<dbReference type="EMBL" id="VKGK01000014">
    <property type="protein sequence ID" value="TRY13941.1"/>
    <property type="molecule type" value="Genomic_DNA"/>
</dbReference>
<keyword evidence="1" id="KW-1133">Transmembrane helix</keyword>
<accession>A0A553JNE5</accession>
<dbReference type="AlphaFoldDB" id="A0A553JNE5"/>
<reference evidence="3" key="1">
    <citation type="submission" date="2019-07" db="EMBL/GenBank/DDBJ databases">
        <title>Shewanella sp. YLB-08 draft genomic sequence.</title>
        <authorList>
            <person name="Yu L."/>
        </authorList>
    </citation>
    <scope>NUCLEOTIDE SEQUENCE [LARGE SCALE GENOMIC DNA]</scope>
    <source>
        <strain evidence="3">JCM 20706</strain>
    </source>
</reference>
<name>A0A553JNE5_SHEHA</name>
<dbReference type="InterPro" id="IPR025514">
    <property type="entry name" value="DUF4402"/>
</dbReference>
<keyword evidence="3" id="KW-1185">Reference proteome</keyword>
<evidence type="ECO:0000256" key="1">
    <source>
        <dbReference type="SAM" id="Phobius"/>
    </source>
</evidence>